<gene>
    <name evidence="3" type="ORF">CAT723_10840</name>
</gene>
<dbReference type="RefSeq" id="WP_075761548.1">
    <property type="nucleotide sequence ID" value="NZ_BQKK01000002.1"/>
</dbReference>
<protein>
    <recommendedName>
        <fullName evidence="2">SAF domain-containing protein</fullName>
    </recommendedName>
</protein>
<reference evidence="3" key="1">
    <citation type="submission" date="2021-12" db="EMBL/GenBank/DDBJ databases">
        <title>Draft genome sequence of Corynebacterium ammoniagenes strain T-723.</title>
        <authorList>
            <person name="Matsuzawa M."/>
            <person name="Hiratani M."/>
            <person name="Abe I."/>
            <person name="Tsuji Y."/>
            <person name="Nakamura J."/>
        </authorList>
    </citation>
    <scope>NUCLEOTIDE SEQUENCE</scope>
    <source>
        <strain evidence="3">T-723</strain>
    </source>
</reference>
<keyword evidence="1" id="KW-1133">Transmembrane helix</keyword>
<dbReference type="Proteomes" id="UP001054925">
    <property type="component" value="Unassembled WGS sequence"/>
</dbReference>
<dbReference type="CDD" id="cd11614">
    <property type="entry name" value="SAF_CpaB_FlgA_like"/>
    <property type="match status" value="1"/>
</dbReference>
<accession>A0AAV5G8I9</accession>
<keyword evidence="1" id="KW-0812">Transmembrane</keyword>
<dbReference type="AlphaFoldDB" id="A0AAV5G8I9"/>
<evidence type="ECO:0000313" key="4">
    <source>
        <dbReference type="Proteomes" id="UP001054925"/>
    </source>
</evidence>
<dbReference type="InterPro" id="IPR013974">
    <property type="entry name" value="SAF"/>
</dbReference>
<dbReference type="SMART" id="SM00858">
    <property type="entry name" value="SAF"/>
    <property type="match status" value="1"/>
</dbReference>
<organism evidence="3 4">
    <name type="scientific">Corynebacterium ammoniagenes</name>
    <name type="common">Brevibacterium ammoniagenes</name>
    <dbReference type="NCBI Taxonomy" id="1697"/>
    <lineage>
        <taxon>Bacteria</taxon>
        <taxon>Bacillati</taxon>
        <taxon>Actinomycetota</taxon>
        <taxon>Actinomycetes</taxon>
        <taxon>Mycobacteriales</taxon>
        <taxon>Corynebacteriaceae</taxon>
        <taxon>Corynebacterium</taxon>
    </lineage>
</organism>
<feature type="transmembrane region" description="Helical" evidence="1">
    <location>
        <begin position="23"/>
        <end position="44"/>
    </location>
</feature>
<dbReference type="Pfam" id="PF08666">
    <property type="entry name" value="SAF"/>
    <property type="match status" value="1"/>
</dbReference>
<comment type="caution">
    <text evidence="3">The sequence shown here is derived from an EMBL/GenBank/DDBJ whole genome shotgun (WGS) entry which is preliminary data.</text>
</comment>
<sequence length="234" mass="24327">MASASKSSLSQMLTTPGYARSQFIRHVIGVILVFAAVVVALSGLRENPEILVFARDVDAGQELTAADTHLVRVPHDVIPDEGALHDPDEVVGRIITAPAVAGEFVTELRLLGDELTSQLVPGGHMVPLKLAEPDLISLLHHGDTVNVVSSQEDELSPGLFSPLTIAEGARVIATSADISAGAHASSNASVGSPATILLALPADQAQLVASASLSQPLTVVITGERAELQSTHHE</sequence>
<dbReference type="EMBL" id="BQKK01000002">
    <property type="protein sequence ID" value="GJN42605.1"/>
    <property type="molecule type" value="Genomic_DNA"/>
</dbReference>
<name>A0AAV5G8I9_CORAM</name>
<evidence type="ECO:0000259" key="2">
    <source>
        <dbReference type="SMART" id="SM00858"/>
    </source>
</evidence>
<keyword evidence="1" id="KW-0472">Membrane</keyword>
<feature type="domain" description="SAF" evidence="2">
    <location>
        <begin position="48"/>
        <end position="111"/>
    </location>
</feature>
<evidence type="ECO:0000313" key="3">
    <source>
        <dbReference type="EMBL" id="GJN42605.1"/>
    </source>
</evidence>
<evidence type="ECO:0000256" key="1">
    <source>
        <dbReference type="SAM" id="Phobius"/>
    </source>
</evidence>
<proteinExistence type="predicted"/>